<dbReference type="SUPFAM" id="SSF54236">
    <property type="entry name" value="Ubiquitin-like"/>
    <property type="match status" value="1"/>
</dbReference>
<evidence type="ECO:0000313" key="3">
    <source>
        <dbReference type="Proteomes" id="UP001271007"/>
    </source>
</evidence>
<dbReference type="Gene3D" id="3.10.20.90">
    <property type="entry name" value="Phosphatidylinositol 3-kinase Catalytic Subunit, Chain A, domain 1"/>
    <property type="match status" value="1"/>
</dbReference>
<comment type="caution">
    <text evidence="2">The sequence shown here is derived from an EMBL/GenBank/DDBJ whole genome shotgun (WGS) entry which is preliminary data.</text>
</comment>
<evidence type="ECO:0000256" key="1">
    <source>
        <dbReference type="SAM" id="MobiDB-lite"/>
    </source>
</evidence>
<evidence type="ECO:0000313" key="2">
    <source>
        <dbReference type="EMBL" id="KAK3047252.1"/>
    </source>
</evidence>
<proteinExistence type="predicted"/>
<keyword evidence="3" id="KW-1185">Reference proteome</keyword>
<accession>A0AAJ0DC58</accession>
<feature type="region of interest" description="Disordered" evidence="1">
    <location>
        <begin position="160"/>
        <end position="185"/>
    </location>
</feature>
<dbReference type="InterPro" id="IPR029071">
    <property type="entry name" value="Ubiquitin-like_domsf"/>
</dbReference>
<reference evidence="2" key="1">
    <citation type="submission" date="2023-04" db="EMBL/GenBank/DDBJ databases">
        <title>Black Yeasts Isolated from many extreme environments.</title>
        <authorList>
            <person name="Coleine C."/>
            <person name="Stajich J.E."/>
            <person name="Selbmann L."/>
        </authorList>
    </citation>
    <scope>NUCLEOTIDE SEQUENCE</scope>
    <source>
        <strain evidence="2">CCFEE 5312</strain>
    </source>
</reference>
<sequence>MSGQRPVSNLGQTMRSRPIVAQHSWQERFNKLFQPTPMVSFVPLGIPSQRQSAEGFTIDDSADVVSKPTTERMFTEDLMFGAEPTVKMPRIAPANNATPQPTGASFKATVNIPMGDETASCTIEVPTAEFAGADGDEVTARTRKRMADFSAQIISSIVSATQDAESERPKKRQRREASPTKGEPPVFFKIRRTIPMERLRAAIMNHLDIKAGDALTKLYKGKRVAHTDTAETLGMIDNDVVEIHVIDYGTYRESVTMDDDE</sequence>
<evidence type="ECO:0008006" key="4">
    <source>
        <dbReference type="Google" id="ProtNLM"/>
    </source>
</evidence>
<gene>
    <name evidence="2" type="ORF">LTR09_011352</name>
</gene>
<dbReference type="Proteomes" id="UP001271007">
    <property type="component" value="Unassembled WGS sequence"/>
</dbReference>
<dbReference type="AlphaFoldDB" id="A0AAJ0DC58"/>
<dbReference type="EMBL" id="JAWDJX010000065">
    <property type="protein sequence ID" value="KAK3047252.1"/>
    <property type="molecule type" value="Genomic_DNA"/>
</dbReference>
<organism evidence="2 3">
    <name type="scientific">Extremus antarcticus</name>
    <dbReference type="NCBI Taxonomy" id="702011"/>
    <lineage>
        <taxon>Eukaryota</taxon>
        <taxon>Fungi</taxon>
        <taxon>Dikarya</taxon>
        <taxon>Ascomycota</taxon>
        <taxon>Pezizomycotina</taxon>
        <taxon>Dothideomycetes</taxon>
        <taxon>Dothideomycetidae</taxon>
        <taxon>Mycosphaerellales</taxon>
        <taxon>Extremaceae</taxon>
        <taxon>Extremus</taxon>
    </lineage>
</organism>
<protein>
    <recommendedName>
        <fullName evidence="4">Ubiquitin-like domain-containing protein</fullName>
    </recommendedName>
</protein>
<name>A0AAJ0DC58_9PEZI</name>